<evidence type="ECO:0000313" key="3">
    <source>
        <dbReference type="WBParaSite" id="EVEC_0000111801-mRNA-1"/>
    </source>
</evidence>
<organism evidence="3">
    <name type="scientific">Enterobius vermicularis</name>
    <name type="common">Human pinworm</name>
    <dbReference type="NCBI Taxonomy" id="51028"/>
    <lineage>
        <taxon>Eukaryota</taxon>
        <taxon>Metazoa</taxon>
        <taxon>Ecdysozoa</taxon>
        <taxon>Nematoda</taxon>
        <taxon>Chromadorea</taxon>
        <taxon>Rhabditida</taxon>
        <taxon>Spirurina</taxon>
        <taxon>Oxyuridomorpha</taxon>
        <taxon>Oxyuroidea</taxon>
        <taxon>Oxyuridae</taxon>
        <taxon>Enterobius</taxon>
    </lineage>
</organism>
<protein>
    <submittedName>
        <fullName evidence="3">Regulatory protein</fullName>
    </submittedName>
</protein>
<evidence type="ECO:0000313" key="2">
    <source>
        <dbReference type="Proteomes" id="UP000274131"/>
    </source>
</evidence>
<name>A0A0N4UUN8_ENTVE</name>
<dbReference type="EMBL" id="UXUI01007140">
    <property type="protein sequence ID" value="VDD85683.1"/>
    <property type="molecule type" value="Genomic_DNA"/>
</dbReference>
<proteinExistence type="predicted"/>
<gene>
    <name evidence="1" type="ORF">EVEC_LOCUS826</name>
</gene>
<dbReference type="Proteomes" id="UP000274131">
    <property type="component" value="Unassembled WGS sequence"/>
</dbReference>
<keyword evidence="2" id="KW-1185">Reference proteome</keyword>
<reference evidence="1 2" key="2">
    <citation type="submission" date="2018-10" db="EMBL/GenBank/DDBJ databases">
        <authorList>
            <consortium name="Pathogen Informatics"/>
        </authorList>
    </citation>
    <scope>NUCLEOTIDE SEQUENCE [LARGE SCALE GENOMIC DNA]</scope>
</reference>
<evidence type="ECO:0000313" key="1">
    <source>
        <dbReference type="EMBL" id="VDD85683.1"/>
    </source>
</evidence>
<dbReference type="WBParaSite" id="EVEC_0000111801-mRNA-1">
    <property type="protein sequence ID" value="EVEC_0000111801-mRNA-1"/>
    <property type="gene ID" value="EVEC_0000111801"/>
</dbReference>
<accession>A0A0N4UUN8</accession>
<dbReference type="AlphaFoldDB" id="A0A0N4UUN8"/>
<reference evidence="3" key="1">
    <citation type="submission" date="2017-02" db="UniProtKB">
        <authorList>
            <consortium name="WormBaseParasite"/>
        </authorList>
    </citation>
    <scope>IDENTIFICATION</scope>
</reference>
<sequence>METGWLLRYHKNHPTTVVSKNLSMQLNDDTIRRRQFHFSNN</sequence>